<organism evidence="2 3">
    <name type="scientific">Spiroplasma citri</name>
    <dbReference type="NCBI Taxonomy" id="2133"/>
    <lineage>
        <taxon>Bacteria</taxon>
        <taxon>Bacillati</taxon>
        <taxon>Mycoplasmatota</taxon>
        <taxon>Mollicutes</taxon>
        <taxon>Entomoplasmatales</taxon>
        <taxon>Spiroplasmataceae</taxon>
        <taxon>Spiroplasma</taxon>
    </lineage>
</organism>
<dbReference type="Proteomes" id="UP001214629">
    <property type="component" value="Chromosome"/>
</dbReference>
<keyword evidence="3" id="KW-1185">Reference proteome</keyword>
<accession>A0AAX3T073</accession>
<proteinExistence type="predicted"/>
<keyword evidence="1" id="KW-0175">Coiled coil</keyword>
<gene>
    <name evidence="2" type="ORF">M0C40_03055</name>
</gene>
<dbReference type="RefSeq" id="WP_277939197.1">
    <property type="nucleotide sequence ID" value="NZ_CP096246.1"/>
</dbReference>
<evidence type="ECO:0000313" key="2">
    <source>
        <dbReference type="EMBL" id="WFG96995.1"/>
    </source>
</evidence>
<sequence length="141" mass="15946">MQTKRNDKNYNKDILMKEEVAFKEEFKLWLIEILHGYIQDLIILDQNNQIINLIAEIDEIKSRLDKLEEKKTCLDNIFESFKNKTLADAPGDAWEKIKENSDSALKVIIKELGKAFATGVLKGIAKGSALSIIGCVASSLF</sequence>
<reference evidence="2 3" key="1">
    <citation type="submission" date="2022-04" db="EMBL/GenBank/DDBJ databases">
        <title>Whole genome of Spiroplasma citri.</title>
        <authorList>
            <person name="Khanchezar A."/>
            <person name="Izadpanah K."/>
            <person name="Taghavi M."/>
            <person name="Ghorbani A."/>
            <person name="Beven L."/>
        </authorList>
    </citation>
    <scope>NUCLEOTIDE SEQUENCE [LARGE SCALE GENOMIC DNA]</scope>
    <source>
        <strain evidence="2 3">D4</strain>
    </source>
</reference>
<protein>
    <submittedName>
        <fullName evidence="2">Uncharacterized protein</fullName>
    </submittedName>
</protein>
<dbReference type="AlphaFoldDB" id="A0AAX3T073"/>
<dbReference type="EMBL" id="CP096246">
    <property type="protein sequence ID" value="WFG96995.1"/>
    <property type="molecule type" value="Genomic_DNA"/>
</dbReference>
<evidence type="ECO:0000313" key="3">
    <source>
        <dbReference type="Proteomes" id="UP001214629"/>
    </source>
</evidence>
<evidence type="ECO:0000256" key="1">
    <source>
        <dbReference type="SAM" id="Coils"/>
    </source>
</evidence>
<name>A0AAX3T073_SPICI</name>
<feature type="coiled-coil region" evidence="1">
    <location>
        <begin position="43"/>
        <end position="84"/>
    </location>
</feature>